<protein>
    <submittedName>
        <fullName evidence="1">Uncharacterized protein</fullName>
    </submittedName>
</protein>
<sequence>MSKYYRYVIIKNNELKILKTKKMENLVKKELGVFDYRDYLFEDDLSIYLLLRDLSVYDNDTTIIYRSYPGDCDGVFNGTVIFTKMDEYGYVSLNENDIDLILKHLHKLPNSLFEMRYSIDDTYQLFEC</sequence>
<dbReference type="AlphaFoldDB" id="A0A7I8DXG7"/>
<dbReference type="KEGG" id="fit:Fi14EGH31_10130"/>
<dbReference type="Proteomes" id="UP000593842">
    <property type="component" value="Chromosome"/>
</dbReference>
<evidence type="ECO:0000313" key="1">
    <source>
        <dbReference type="EMBL" id="BCL57301.1"/>
    </source>
</evidence>
<dbReference type="RefSeq" id="WP_117829370.1">
    <property type="nucleotide sequence ID" value="NZ_AP024085.1"/>
</dbReference>
<evidence type="ECO:0000313" key="2">
    <source>
        <dbReference type="Proteomes" id="UP000593842"/>
    </source>
</evidence>
<reference evidence="2" key="1">
    <citation type="submission" date="2020-09" db="EMBL/GenBank/DDBJ databases">
        <title>Complete genome sequencing of Faecalibacillus intestinalis strain 14EGH31.</title>
        <authorList>
            <person name="Sakamoto M."/>
            <person name="Murakami T."/>
            <person name="Mori H."/>
        </authorList>
    </citation>
    <scope>NUCLEOTIDE SEQUENCE [LARGE SCALE GENOMIC DNA]</scope>
    <source>
        <strain evidence="2">14EGH31</strain>
    </source>
</reference>
<dbReference type="GeneID" id="70579444"/>
<dbReference type="EMBL" id="AP024085">
    <property type="protein sequence ID" value="BCL57301.1"/>
    <property type="molecule type" value="Genomic_DNA"/>
</dbReference>
<accession>A0A7I8DXG7</accession>
<organism evidence="1 2">
    <name type="scientific">Faecalibacillus intestinalis</name>
    <dbReference type="NCBI Taxonomy" id="1982626"/>
    <lineage>
        <taxon>Bacteria</taxon>
        <taxon>Bacillati</taxon>
        <taxon>Bacillota</taxon>
        <taxon>Erysipelotrichia</taxon>
        <taxon>Erysipelotrichales</taxon>
        <taxon>Coprobacillaceae</taxon>
        <taxon>Faecalibacillus</taxon>
    </lineage>
</organism>
<name>A0A7I8DXG7_9FIRM</name>
<proteinExistence type="predicted"/>
<gene>
    <name evidence="1" type="ORF">Fi14EGH31_10130</name>
</gene>